<evidence type="ECO:0000256" key="2">
    <source>
        <dbReference type="ARBA" id="ARBA00022737"/>
    </source>
</evidence>
<name>A0A151NY44_ALLMI</name>
<feature type="domain" description="Death" evidence="5">
    <location>
        <begin position="891"/>
        <end position="976"/>
    </location>
</feature>
<dbReference type="SMART" id="SM00369">
    <property type="entry name" value="LRR_TYP"/>
    <property type="match status" value="6"/>
</dbReference>
<dbReference type="PANTHER" id="PTHR48051">
    <property type="match status" value="1"/>
</dbReference>
<dbReference type="CDD" id="cd08779">
    <property type="entry name" value="Death_PIDD"/>
    <property type="match status" value="1"/>
</dbReference>
<feature type="domain" description="ZU5" evidence="6">
    <location>
        <begin position="425"/>
        <end position="555"/>
    </location>
</feature>
<dbReference type="Proteomes" id="UP000050525">
    <property type="component" value="Unassembled WGS sequence"/>
</dbReference>
<feature type="active site" evidence="3">
    <location>
        <position position="694"/>
    </location>
</feature>
<keyword evidence="2" id="KW-0677">Repeat</keyword>
<feature type="site" description="Cleavage; by autolysis" evidence="4">
    <location>
        <begin position="549"/>
        <end position="550"/>
    </location>
</feature>
<dbReference type="AlphaFoldDB" id="A0A151NY44"/>
<dbReference type="SUPFAM" id="SSF52058">
    <property type="entry name" value="L domain-like"/>
    <property type="match status" value="1"/>
</dbReference>
<dbReference type="GO" id="GO:0006974">
    <property type="term" value="P:DNA damage response"/>
    <property type="evidence" value="ECO:0007669"/>
    <property type="project" value="InterPro"/>
</dbReference>
<feature type="active site" evidence="3">
    <location>
        <position position="550"/>
    </location>
</feature>
<dbReference type="InterPro" id="IPR050216">
    <property type="entry name" value="LRR_domain-containing"/>
</dbReference>
<dbReference type="InterPro" id="IPR032675">
    <property type="entry name" value="LRR_dom_sf"/>
</dbReference>
<dbReference type="InterPro" id="IPR003591">
    <property type="entry name" value="Leu-rich_rpt_typical-subtyp"/>
</dbReference>
<dbReference type="Pfam" id="PF10461">
    <property type="entry name" value="Peptidase_S68"/>
    <property type="match status" value="1"/>
</dbReference>
<dbReference type="InterPro" id="IPR000906">
    <property type="entry name" value="ZU5_dom"/>
</dbReference>
<sequence length="1006" mass="112877">MTLESSGSQPQVVTQMRVAGTMHLISGLQYLVLKCSSLVFTQRNRDLDGCFSGLSDENSLLPFTFTLTGITDYTNEGGCKEPPVSFSRLPCSGAASACPPGKSEHAWSPADRQQKMAKLQEPGDGLGEGILVAPELDGSRLAGNRLNLDVYPDGCHQFLDLFDKQRKEVTQVEFLRLNCNEDLIISTLAILPALRTLKSLVLKGGHARDEFGACQRGSLTTLPPDFGNLMCLTHLDLSFNSFSSLPSCITHLANLSVLVVSHNCLVGLPEDFGHLTKLTDFFAIKNHLRDLPQSIGELVALKNLDLSENTLESLPEEIGNLYNCMELNLSGNRLTHVPDSLANLGSLHQLHLHSNLLVTVPASLANLPNLFRLDLQNNRLRYIPPEIQSKPFVHLRGNPLGEPEMPLTPDESSSGELQRLVLAPDENSFTVTPKGCKALLACGIRLYFPPGAATTSITIHFQTLVPDPQWVKLRHHDILLSKVLELQPHGLEFQQEVQICMPYASTQTIHEREVVVRTFSGQSWSDLGTKVEWKRKTKKHMALCSVPHFSWFLVISQLVENKCSVPREGTLLFSTVDPNIKVTFPPGVTEKPRTIRLQVLTVSPDDLKEIMGDPESRASPLLCLSQNSSLDFLRPVKVQLPLPPGVTGLDLTLDHSRVHLLHGDLQAQIWDDITDQVVLEFTHRYAIFEVTHFSWYWLWYTTKKYIGGMAKKVYERLRMYQVNFIALQRKKDPEQVLLQCVPKHKVDPVLKKLHDRYRGPEPSDMVEMFEGEQFFAAFERGINIDADRPDCMDGRLSFIFYSHLKNMKEIYVTSAMDRKDQAVKGQVSFYRGAVPENVPEDASRRRKGPDSHWLATLPIKLPKLKLHQGDPSNGFSFPPLNLGNEETGYLTQANLLSIARRIGADWQTIGLNLGLTYQQIERIGYNNREDLDRQILNMLFSWAQQNSEDQNCVEKLVTAMKESGRQDIADEIEAIIDLGRQKYRESIRRVGLDQGSSTEDSAIAMV</sequence>
<comment type="caution">
    <text evidence="7">The sequence shown here is derived from an EMBL/GenBank/DDBJ whole genome shotgun (WGS) entry which is preliminary data.</text>
</comment>
<proteinExistence type="predicted"/>
<evidence type="ECO:0000313" key="7">
    <source>
        <dbReference type="EMBL" id="KYO41519.1"/>
    </source>
</evidence>
<feature type="active site" evidence="3">
    <location>
        <position position="548"/>
    </location>
</feature>
<evidence type="ECO:0000256" key="1">
    <source>
        <dbReference type="ARBA" id="ARBA00022614"/>
    </source>
</evidence>
<organism evidence="7 8">
    <name type="scientific">Alligator mississippiensis</name>
    <name type="common">American alligator</name>
    <dbReference type="NCBI Taxonomy" id="8496"/>
    <lineage>
        <taxon>Eukaryota</taxon>
        <taxon>Metazoa</taxon>
        <taxon>Chordata</taxon>
        <taxon>Craniata</taxon>
        <taxon>Vertebrata</taxon>
        <taxon>Euteleostomi</taxon>
        <taxon>Archelosauria</taxon>
        <taxon>Archosauria</taxon>
        <taxon>Crocodylia</taxon>
        <taxon>Alligatoridae</taxon>
        <taxon>Alligatorinae</taxon>
        <taxon>Alligator</taxon>
    </lineage>
</organism>
<dbReference type="FunFam" id="2.60.220.30:FF:000011">
    <property type="entry name" value="P53-induced death domain protein 1"/>
    <property type="match status" value="1"/>
</dbReference>
<feature type="active site" evidence="3">
    <location>
        <position position="692"/>
    </location>
</feature>
<dbReference type="Pfam" id="PF13855">
    <property type="entry name" value="LRR_8"/>
    <property type="match status" value="1"/>
</dbReference>
<dbReference type="eggNOG" id="KOG4177">
    <property type="taxonomic scope" value="Eukaryota"/>
</dbReference>
<reference evidence="7 8" key="1">
    <citation type="journal article" date="2012" name="Genome Biol.">
        <title>Sequencing three crocodilian genomes to illuminate the evolution of archosaurs and amniotes.</title>
        <authorList>
            <person name="St John J.A."/>
            <person name="Braun E.L."/>
            <person name="Isberg S.R."/>
            <person name="Miles L.G."/>
            <person name="Chong A.Y."/>
            <person name="Gongora J."/>
            <person name="Dalzell P."/>
            <person name="Moran C."/>
            <person name="Bed'hom B."/>
            <person name="Abzhanov A."/>
            <person name="Burgess S.C."/>
            <person name="Cooksey A.M."/>
            <person name="Castoe T.A."/>
            <person name="Crawford N.G."/>
            <person name="Densmore L.D."/>
            <person name="Drew J.C."/>
            <person name="Edwards S.V."/>
            <person name="Faircloth B.C."/>
            <person name="Fujita M.K."/>
            <person name="Greenwold M.J."/>
            <person name="Hoffmann F.G."/>
            <person name="Howard J.M."/>
            <person name="Iguchi T."/>
            <person name="Janes D.E."/>
            <person name="Khan S.Y."/>
            <person name="Kohno S."/>
            <person name="de Koning A.J."/>
            <person name="Lance S.L."/>
            <person name="McCarthy F.M."/>
            <person name="McCormack J.E."/>
            <person name="Merchant M.E."/>
            <person name="Peterson D.G."/>
            <person name="Pollock D.D."/>
            <person name="Pourmand N."/>
            <person name="Raney B.J."/>
            <person name="Roessler K.A."/>
            <person name="Sanford J.R."/>
            <person name="Sawyer R.H."/>
            <person name="Schmidt C.J."/>
            <person name="Triplett E.W."/>
            <person name="Tuberville T.D."/>
            <person name="Venegas-Anaya M."/>
            <person name="Howard J.T."/>
            <person name="Jarvis E.D."/>
            <person name="Guillette L.J.Jr."/>
            <person name="Glenn T.C."/>
            <person name="Green R.E."/>
            <person name="Ray D.A."/>
        </authorList>
    </citation>
    <scope>NUCLEOTIDE SEQUENCE [LARGE SCALE GENOMIC DNA]</scope>
    <source>
        <strain evidence="7">KSC_2009_1</strain>
    </source>
</reference>
<dbReference type="InterPro" id="IPR000488">
    <property type="entry name" value="Death_dom"/>
</dbReference>
<dbReference type="GO" id="GO:0005737">
    <property type="term" value="C:cytoplasm"/>
    <property type="evidence" value="ECO:0007669"/>
    <property type="project" value="TreeGrafter"/>
</dbReference>
<dbReference type="SMART" id="SM00005">
    <property type="entry name" value="DEATH"/>
    <property type="match status" value="1"/>
</dbReference>
<feature type="site" description="Cleavage; by autolysis" evidence="4">
    <location>
        <begin position="693"/>
        <end position="694"/>
    </location>
</feature>
<protein>
    <submittedName>
        <fullName evidence="7">P53-induced death domain-containing protein 1 isoform A</fullName>
    </submittedName>
</protein>
<dbReference type="PROSITE" id="PS50017">
    <property type="entry name" value="DEATH_DOMAIN"/>
    <property type="match status" value="1"/>
</dbReference>
<gene>
    <name evidence="7" type="primary">PIDD1</name>
    <name evidence="7" type="ORF">Y1Q_0006305</name>
</gene>
<evidence type="ECO:0000259" key="6">
    <source>
        <dbReference type="PROSITE" id="PS51145"/>
    </source>
</evidence>
<dbReference type="GO" id="GO:0006915">
    <property type="term" value="P:apoptotic process"/>
    <property type="evidence" value="ECO:0007669"/>
    <property type="project" value="InterPro"/>
</dbReference>
<dbReference type="InterPro" id="IPR001611">
    <property type="entry name" value="Leu-rich_rpt"/>
</dbReference>
<dbReference type="FunFam" id="1.10.533.10:FF:000088">
    <property type="entry name" value="P53-induced death domain protein 1"/>
    <property type="match status" value="1"/>
</dbReference>
<evidence type="ECO:0000313" key="8">
    <source>
        <dbReference type="Proteomes" id="UP000050525"/>
    </source>
</evidence>
<dbReference type="eggNOG" id="KOG0619">
    <property type="taxonomic scope" value="Eukaryota"/>
</dbReference>
<evidence type="ECO:0000256" key="3">
    <source>
        <dbReference type="PIRSR" id="PIRSR619502-1"/>
    </source>
</evidence>
<dbReference type="Pfam" id="PF00791">
    <property type="entry name" value="ZU5"/>
    <property type="match status" value="1"/>
</dbReference>
<keyword evidence="1" id="KW-0433">Leucine-rich repeat</keyword>
<dbReference type="FunFam" id="2.60.220.30:FF:000010">
    <property type="entry name" value="p53-induced death domain-containing protein 1 isoform X2"/>
    <property type="match status" value="1"/>
</dbReference>
<dbReference type="PANTHER" id="PTHR48051:SF39">
    <property type="entry name" value="P53-INDUCED DEATH DOMAIN PROTEIN 1"/>
    <property type="match status" value="1"/>
</dbReference>
<dbReference type="PROSITE" id="PS51145">
    <property type="entry name" value="ZU5"/>
    <property type="match status" value="2"/>
</dbReference>
<keyword evidence="8" id="KW-1185">Reference proteome</keyword>
<dbReference type="SUPFAM" id="SSF47986">
    <property type="entry name" value="DEATH domain"/>
    <property type="match status" value="1"/>
</dbReference>
<feature type="domain" description="ZU5" evidence="6">
    <location>
        <begin position="559"/>
        <end position="702"/>
    </location>
</feature>
<accession>A0A151NY44</accession>
<dbReference type="InterPro" id="IPR011029">
    <property type="entry name" value="DEATH-like_dom_sf"/>
</dbReference>
<evidence type="ECO:0000256" key="4">
    <source>
        <dbReference type="PIRSR" id="PIRSR619502-2"/>
    </source>
</evidence>
<dbReference type="Pfam" id="PF00560">
    <property type="entry name" value="LRR_1"/>
    <property type="match status" value="2"/>
</dbReference>
<evidence type="ECO:0000259" key="5">
    <source>
        <dbReference type="PROSITE" id="PS50017"/>
    </source>
</evidence>
<dbReference type="Gene3D" id="3.80.10.10">
    <property type="entry name" value="Ribonuclease Inhibitor"/>
    <property type="match status" value="1"/>
</dbReference>
<dbReference type="Gene3D" id="2.60.220.30">
    <property type="match status" value="2"/>
</dbReference>
<dbReference type="InterPro" id="IPR019502">
    <property type="entry name" value="Peptidase_S68_pidd"/>
</dbReference>
<dbReference type="GO" id="GO:0007165">
    <property type="term" value="P:signal transduction"/>
    <property type="evidence" value="ECO:0007669"/>
    <property type="project" value="InterPro"/>
</dbReference>
<dbReference type="STRING" id="8496.A0A151NY44"/>
<dbReference type="Pfam" id="PF00531">
    <property type="entry name" value="Death"/>
    <property type="match status" value="1"/>
</dbReference>
<dbReference type="PROSITE" id="PS51450">
    <property type="entry name" value="LRR"/>
    <property type="match status" value="3"/>
</dbReference>
<dbReference type="EMBL" id="AKHW03001628">
    <property type="protein sequence ID" value="KYO41519.1"/>
    <property type="molecule type" value="Genomic_DNA"/>
</dbReference>
<dbReference type="Gene3D" id="1.10.533.10">
    <property type="entry name" value="Death Domain, Fas"/>
    <property type="match status" value="1"/>
</dbReference>